<protein>
    <submittedName>
        <fullName evidence="2">Uncharacterized protein</fullName>
    </submittedName>
</protein>
<evidence type="ECO:0000313" key="3">
    <source>
        <dbReference type="Proteomes" id="UP000645217"/>
    </source>
</evidence>
<keyword evidence="3" id="KW-1185">Reference proteome</keyword>
<reference evidence="2" key="1">
    <citation type="journal article" date="2014" name="Int. J. Syst. Evol. Microbiol.">
        <title>Complete genome sequence of Corynebacterium casei LMG S-19264T (=DSM 44701T), isolated from a smear-ripened cheese.</title>
        <authorList>
            <consortium name="US DOE Joint Genome Institute (JGI-PGF)"/>
            <person name="Walter F."/>
            <person name="Albersmeier A."/>
            <person name="Kalinowski J."/>
            <person name="Ruckert C."/>
        </authorList>
    </citation>
    <scope>NUCLEOTIDE SEQUENCE</scope>
    <source>
        <strain evidence="2">JCM 13064</strain>
    </source>
</reference>
<name>A0A917VII6_9ACTN</name>
<reference evidence="2" key="2">
    <citation type="submission" date="2020-09" db="EMBL/GenBank/DDBJ databases">
        <authorList>
            <person name="Sun Q."/>
            <person name="Ohkuma M."/>
        </authorList>
    </citation>
    <scope>NUCLEOTIDE SEQUENCE</scope>
    <source>
        <strain evidence="2">JCM 13064</strain>
    </source>
</reference>
<organism evidence="2 3">
    <name type="scientific">Sphaerisporangium melleum</name>
    <dbReference type="NCBI Taxonomy" id="321316"/>
    <lineage>
        <taxon>Bacteria</taxon>
        <taxon>Bacillati</taxon>
        <taxon>Actinomycetota</taxon>
        <taxon>Actinomycetes</taxon>
        <taxon>Streptosporangiales</taxon>
        <taxon>Streptosporangiaceae</taxon>
        <taxon>Sphaerisporangium</taxon>
    </lineage>
</organism>
<dbReference type="AlphaFoldDB" id="A0A917VII6"/>
<feature type="region of interest" description="Disordered" evidence="1">
    <location>
        <begin position="55"/>
        <end position="98"/>
    </location>
</feature>
<evidence type="ECO:0000256" key="1">
    <source>
        <dbReference type="SAM" id="MobiDB-lite"/>
    </source>
</evidence>
<dbReference type="EMBL" id="BMNT01000012">
    <property type="protein sequence ID" value="GGK82555.1"/>
    <property type="molecule type" value="Genomic_DNA"/>
</dbReference>
<proteinExistence type="predicted"/>
<comment type="caution">
    <text evidence="2">The sequence shown here is derived from an EMBL/GenBank/DDBJ whole genome shotgun (WGS) entry which is preliminary data.</text>
</comment>
<accession>A0A917VII6</accession>
<evidence type="ECO:0000313" key="2">
    <source>
        <dbReference type="EMBL" id="GGK82555.1"/>
    </source>
</evidence>
<dbReference type="Proteomes" id="UP000645217">
    <property type="component" value="Unassembled WGS sequence"/>
</dbReference>
<sequence>MGLRAGRRSGAGRKWRLRHRPGAGERWRFVRPRRSGPVALGVALVPVAGRGLLGGRGEGDGGRYQGAGEAEGVDGLGVGDDAGRDRVGSRGDAQGGQQEVVVDHSWSFIRDRRRFRQRMRVGPMLPMGMSSRRDSWA</sequence>
<gene>
    <name evidence="2" type="ORF">GCM10007964_26500</name>
</gene>